<evidence type="ECO:0000256" key="3">
    <source>
        <dbReference type="ARBA" id="ARBA00022741"/>
    </source>
</evidence>
<sequence>MSEVLLQAEGLVKEYRSSRWPAPALRTRAIDDVSLEIRAGETVGIAGESGSGKSTLIGAFCGLVRPDAGTVRLAGLPLYRGRRFQRELWRSIQLVFQDPYTSLNPAMTVAQNVAEPLLLWHREDRRDAESRARELLDQVGLSGPLVERRPTTLSGGQRQRVSIARALAVDPRLLLLDESVSALDVSIQAQILQLLMDLRAERELTQVLVSHDISVLKLFCDRVIVMQHGRIVEECAAADLEPELVSEPYTRQLLEAVPRL</sequence>
<keyword evidence="4 6" id="KW-0067">ATP-binding</keyword>
<keyword evidence="2" id="KW-0813">Transport</keyword>
<comment type="caution">
    <text evidence="6">The sequence shown here is derived from an EMBL/GenBank/DDBJ whole genome shotgun (WGS) entry which is preliminary data.</text>
</comment>
<evidence type="ECO:0000313" key="6">
    <source>
        <dbReference type="EMBL" id="GAA1098703.1"/>
    </source>
</evidence>
<dbReference type="GO" id="GO:0005524">
    <property type="term" value="F:ATP binding"/>
    <property type="evidence" value="ECO:0007669"/>
    <property type="project" value="UniProtKB-KW"/>
</dbReference>
<dbReference type="PROSITE" id="PS00211">
    <property type="entry name" value="ABC_TRANSPORTER_1"/>
    <property type="match status" value="1"/>
</dbReference>
<dbReference type="PANTHER" id="PTHR43776:SF7">
    <property type="entry name" value="D,D-DIPEPTIDE TRANSPORT ATP-BINDING PROTEIN DDPF-RELATED"/>
    <property type="match status" value="1"/>
</dbReference>
<dbReference type="InterPro" id="IPR050319">
    <property type="entry name" value="ABC_transp_ATP-bind"/>
</dbReference>
<gene>
    <name evidence="6" type="ORF">GCM10009668_15200</name>
</gene>
<evidence type="ECO:0000256" key="2">
    <source>
        <dbReference type="ARBA" id="ARBA00022448"/>
    </source>
</evidence>
<dbReference type="PANTHER" id="PTHR43776">
    <property type="entry name" value="TRANSPORT ATP-BINDING PROTEIN"/>
    <property type="match status" value="1"/>
</dbReference>
<comment type="similarity">
    <text evidence="1">Belongs to the ABC transporter superfamily.</text>
</comment>
<proteinExistence type="inferred from homology"/>
<protein>
    <submittedName>
        <fullName evidence="6">ABC transporter ATP-binding protein</fullName>
    </submittedName>
</protein>
<dbReference type="Pfam" id="PF00005">
    <property type="entry name" value="ABC_tran"/>
    <property type="match status" value="1"/>
</dbReference>
<evidence type="ECO:0000313" key="7">
    <source>
        <dbReference type="Proteomes" id="UP001501581"/>
    </source>
</evidence>
<organism evidence="6 7">
    <name type="scientific">Nocardioides dubius</name>
    <dbReference type="NCBI Taxonomy" id="317019"/>
    <lineage>
        <taxon>Bacteria</taxon>
        <taxon>Bacillati</taxon>
        <taxon>Actinomycetota</taxon>
        <taxon>Actinomycetes</taxon>
        <taxon>Propionibacteriales</taxon>
        <taxon>Nocardioidaceae</taxon>
        <taxon>Nocardioides</taxon>
    </lineage>
</organism>
<keyword evidence="3" id="KW-0547">Nucleotide-binding</keyword>
<dbReference type="Proteomes" id="UP001501581">
    <property type="component" value="Unassembled WGS sequence"/>
</dbReference>
<dbReference type="SMART" id="SM00382">
    <property type="entry name" value="AAA"/>
    <property type="match status" value="1"/>
</dbReference>
<keyword evidence="7" id="KW-1185">Reference proteome</keyword>
<dbReference type="CDD" id="cd03257">
    <property type="entry name" value="ABC_NikE_OppD_transporters"/>
    <property type="match status" value="1"/>
</dbReference>
<dbReference type="RefSeq" id="WP_343992975.1">
    <property type="nucleotide sequence ID" value="NZ_BAAALG010000006.1"/>
</dbReference>
<evidence type="ECO:0000259" key="5">
    <source>
        <dbReference type="PROSITE" id="PS50893"/>
    </source>
</evidence>
<dbReference type="EMBL" id="BAAALG010000006">
    <property type="protein sequence ID" value="GAA1098703.1"/>
    <property type="molecule type" value="Genomic_DNA"/>
</dbReference>
<dbReference type="InterPro" id="IPR027417">
    <property type="entry name" value="P-loop_NTPase"/>
</dbReference>
<reference evidence="7" key="1">
    <citation type="journal article" date="2019" name="Int. J. Syst. Evol. Microbiol.">
        <title>The Global Catalogue of Microorganisms (GCM) 10K type strain sequencing project: providing services to taxonomists for standard genome sequencing and annotation.</title>
        <authorList>
            <consortium name="The Broad Institute Genomics Platform"/>
            <consortium name="The Broad Institute Genome Sequencing Center for Infectious Disease"/>
            <person name="Wu L."/>
            <person name="Ma J."/>
        </authorList>
    </citation>
    <scope>NUCLEOTIDE SEQUENCE [LARGE SCALE GENOMIC DNA]</scope>
    <source>
        <strain evidence="7">JCM 13008</strain>
    </source>
</reference>
<evidence type="ECO:0000256" key="1">
    <source>
        <dbReference type="ARBA" id="ARBA00005417"/>
    </source>
</evidence>
<dbReference type="InterPro" id="IPR017871">
    <property type="entry name" value="ABC_transporter-like_CS"/>
</dbReference>
<evidence type="ECO:0000256" key="4">
    <source>
        <dbReference type="ARBA" id="ARBA00022840"/>
    </source>
</evidence>
<accession>A0ABP4ECI4</accession>
<dbReference type="InterPro" id="IPR003593">
    <property type="entry name" value="AAA+_ATPase"/>
</dbReference>
<dbReference type="PROSITE" id="PS50893">
    <property type="entry name" value="ABC_TRANSPORTER_2"/>
    <property type="match status" value="1"/>
</dbReference>
<dbReference type="SUPFAM" id="SSF52540">
    <property type="entry name" value="P-loop containing nucleoside triphosphate hydrolases"/>
    <property type="match status" value="1"/>
</dbReference>
<feature type="domain" description="ABC transporter" evidence="5">
    <location>
        <begin position="6"/>
        <end position="253"/>
    </location>
</feature>
<name>A0ABP4ECI4_9ACTN</name>
<dbReference type="Gene3D" id="3.40.50.300">
    <property type="entry name" value="P-loop containing nucleotide triphosphate hydrolases"/>
    <property type="match status" value="1"/>
</dbReference>
<dbReference type="InterPro" id="IPR003439">
    <property type="entry name" value="ABC_transporter-like_ATP-bd"/>
</dbReference>